<dbReference type="RefSeq" id="WP_344431855.1">
    <property type="nucleotide sequence ID" value="NZ_BAAANN010000071.1"/>
</dbReference>
<sequence>MTRPSNVRTDLPSGVVDSVSSIDALRSAGVSGSTIAGRCRPGGPWRRLLPGVLLLSGGEPTRNQQLRAAVTRAGPPAVITGVDALCAHGIALPRSCSVHLLLPRSRRLIPHGFVNHERTARLPDPVFVDGLPFAPVPRATIDAARQETDAERLRRLLSLPVYYGLCTGADLNAELDAGNQRGTSAVRDTLRRLDSLGDTFLHGMARRLLRTAPLPPPAWNVTVCDRLDRPIGLADAWWDEIGLAWQFGARGTGEAGGKMSHLALRAAGVVVVRTEAGMLEDSPARAAKELVRAFGLAARRERPPVLARGVVAAA</sequence>
<accession>A0ABN2SVL4</accession>
<name>A0ABN2SVL4_9PSEU</name>
<dbReference type="EMBL" id="BAAANN010000071">
    <property type="protein sequence ID" value="GAA1993312.1"/>
    <property type="molecule type" value="Genomic_DNA"/>
</dbReference>
<keyword evidence="2" id="KW-1185">Reference proteome</keyword>
<comment type="caution">
    <text evidence="1">The sequence shown here is derived from an EMBL/GenBank/DDBJ whole genome shotgun (WGS) entry which is preliminary data.</text>
</comment>
<evidence type="ECO:0000313" key="2">
    <source>
        <dbReference type="Proteomes" id="UP001501116"/>
    </source>
</evidence>
<organism evidence="1 2">
    <name type="scientific">Amycolatopsis minnesotensis</name>
    <dbReference type="NCBI Taxonomy" id="337894"/>
    <lineage>
        <taxon>Bacteria</taxon>
        <taxon>Bacillati</taxon>
        <taxon>Actinomycetota</taxon>
        <taxon>Actinomycetes</taxon>
        <taxon>Pseudonocardiales</taxon>
        <taxon>Pseudonocardiaceae</taxon>
        <taxon>Amycolatopsis</taxon>
    </lineage>
</organism>
<protein>
    <submittedName>
        <fullName evidence="1">Uncharacterized protein</fullName>
    </submittedName>
</protein>
<proteinExistence type="predicted"/>
<evidence type="ECO:0000313" key="1">
    <source>
        <dbReference type="EMBL" id="GAA1993312.1"/>
    </source>
</evidence>
<reference evidence="1 2" key="1">
    <citation type="journal article" date="2019" name="Int. J. Syst. Evol. Microbiol.">
        <title>The Global Catalogue of Microorganisms (GCM) 10K type strain sequencing project: providing services to taxonomists for standard genome sequencing and annotation.</title>
        <authorList>
            <consortium name="The Broad Institute Genomics Platform"/>
            <consortium name="The Broad Institute Genome Sequencing Center for Infectious Disease"/>
            <person name="Wu L."/>
            <person name="Ma J."/>
        </authorList>
    </citation>
    <scope>NUCLEOTIDE SEQUENCE [LARGE SCALE GENOMIC DNA]</scope>
    <source>
        <strain evidence="1 2">JCM 14545</strain>
    </source>
</reference>
<gene>
    <name evidence="1" type="ORF">GCM10009754_85660</name>
</gene>
<dbReference type="Proteomes" id="UP001501116">
    <property type="component" value="Unassembled WGS sequence"/>
</dbReference>